<keyword evidence="1" id="KW-0472">Membrane</keyword>
<gene>
    <name evidence="2" type="ORF">SAMN04489710_12911</name>
</gene>
<protein>
    <submittedName>
        <fullName evidence="2">Uncharacterized protein</fullName>
    </submittedName>
</protein>
<feature type="transmembrane region" description="Helical" evidence="1">
    <location>
        <begin position="33"/>
        <end position="53"/>
    </location>
</feature>
<dbReference type="Proteomes" id="UP000199517">
    <property type="component" value="Unassembled WGS sequence"/>
</dbReference>
<dbReference type="STRING" id="32040.SAMN04489710_12911"/>
<dbReference type="AlphaFoldDB" id="A0A1I1ZP55"/>
<evidence type="ECO:0000313" key="2">
    <source>
        <dbReference type="EMBL" id="SFE32120.1"/>
    </source>
</evidence>
<dbReference type="EMBL" id="FOMQ01000029">
    <property type="protein sequence ID" value="SFE32120.1"/>
    <property type="molecule type" value="Genomic_DNA"/>
</dbReference>
<name>A0A1I1ZP55_9BURK</name>
<evidence type="ECO:0000256" key="1">
    <source>
        <dbReference type="SAM" id="Phobius"/>
    </source>
</evidence>
<keyword evidence="1" id="KW-0812">Transmembrane</keyword>
<feature type="transmembrane region" description="Helical" evidence="1">
    <location>
        <begin position="59"/>
        <end position="77"/>
    </location>
</feature>
<sequence length="84" mass="9938">MAHLYLEWILYFGSSFLKFYLPDSFLGNLSDIIFFMWLAAWAPWSIALGYAFIGLDLALWTSIANSLFFTCLYWLYLRRTSFKP</sequence>
<organism evidence="2 3">
    <name type="scientific">Paracidovorax konjaci</name>
    <dbReference type="NCBI Taxonomy" id="32040"/>
    <lineage>
        <taxon>Bacteria</taxon>
        <taxon>Pseudomonadati</taxon>
        <taxon>Pseudomonadota</taxon>
        <taxon>Betaproteobacteria</taxon>
        <taxon>Burkholderiales</taxon>
        <taxon>Comamonadaceae</taxon>
        <taxon>Paracidovorax</taxon>
    </lineage>
</organism>
<evidence type="ECO:0000313" key="3">
    <source>
        <dbReference type="Proteomes" id="UP000199517"/>
    </source>
</evidence>
<keyword evidence="3" id="KW-1185">Reference proteome</keyword>
<reference evidence="3" key="1">
    <citation type="submission" date="2016-10" db="EMBL/GenBank/DDBJ databases">
        <authorList>
            <person name="Varghese N."/>
            <person name="Submissions S."/>
        </authorList>
    </citation>
    <scope>NUCLEOTIDE SEQUENCE [LARGE SCALE GENOMIC DNA]</scope>
    <source>
        <strain evidence="3">DSM 7481</strain>
    </source>
</reference>
<proteinExistence type="predicted"/>
<keyword evidence="1" id="KW-1133">Transmembrane helix</keyword>
<accession>A0A1I1ZP55</accession>
<feature type="transmembrane region" description="Helical" evidence="1">
    <location>
        <begin position="6"/>
        <end position="21"/>
    </location>
</feature>